<dbReference type="InterPro" id="IPR000873">
    <property type="entry name" value="AMP-dep_synth/lig_dom"/>
</dbReference>
<evidence type="ECO:0000256" key="1">
    <source>
        <dbReference type="ARBA" id="ARBA00011245"/>
    </source>
</evidence>
<evidence type="ECO:0000256" key="5">
    <source>
        <dbReference type="ARBA" id="ARBA00060591"/>
    </source>
</evidence>
<proteinExistence type="inferred from homology"/>
<dbReference type="GO" id="GO:0000166">
    <property type="term" value="F:nucleotide binding"/>
    <property type="evidence" value="ECO:0007669"/>
    <property type="project" value="UniProtKB-KW"/>
</dbReference>
<dbReference type="PANTHER" id="PTHR43439:SF1">
    <property type="entry name" value="PHENYLACETATE-COENZYME A LIGASE"/>
    <property type="match status" value="1"/>
</dbReference>
<evidence type="ECO:0000313" key="13">
    <source>
        <dbReference type="EMBL" id="OKP04479.1"/>
    </source>
</evidence>
<comment type="subunit">
    <text evidence="1">Monomer.</text>
</comment>
<evidence type="ECO:0000256" key="8">
    <source>
        <dbReference type="ARBA" id="ARBA00068695"/>
    </source>
</evidence>
<comment type="pathway">
    <text evidence="5 10">Aromatic compound metabolism; phenylacetate degradation.</text>
</comment>
<gene>
    <name evidence="13" type="ORF">Xentx_02712</name>
</gene>
<evidence type="ECO:0000256" key="10">
    <source>
        <dbReference type="PIRNR" id="PIRNR006444"/>
    </source>
</evidence>
<dbReference type="InterPro" id="IPR049623">
    <property type="entry name" value="PA_CoA_lig_proteobact_actino"/>
</dbReference>
<dbReference type="Pfam" id="PF14535">
    <property type="entry name" value="AMP-binding_C_2"/>
    <property type="match status" value="1"/>
</dbReference>
<feature type="domain" description="AMP-dependent ligase C-terminal" evidence="12">
    <location>
        <begin position="345"/>
        <end position="440"/>
    </location>
</feature>
<dbReference type="SUPFAM" id="SSF56801">
    <property type="entry name" value="Acetyl-CoA synthetase-like"/>
    <property type="match status" value="1"/>
</dbReference>
<keyword evidence="2 10" id="KW-0436">Ligase</keyword>
<dbReference type="FunFam" id="3.30.300.30:FF:000019">
    <property type="entry name" value="Phenylacetate-coenzyme A ligase"/>
    <property type="match status" value="1"/>
</dbReference>
<dbReference type="Pfam" id="PF00501">
    <property type="entry name" value="AMP-binding"/>
    <property type="match status" value="1"/>
</dbReference>
<dbReference type="InterPro" id="IPR028154">
    <property type="entry name" value="AMP-dep_Lig_C"/>
</dbReference>
<dbReference type="PANTHER" id="PTHR43439">
    <property type="entry name" value="PHENYLACETATE-COENZYME A LIGASE"/>
    <property type="match status" value="1"/>
</dbReference>
<dbReference type="InterPro" id="IPR045851">
    <property type="entry name" value="AMP-bd_C_sf"/>
</dbReference>
<dbReference type="EMBL" id="MKGR01000021">
    <property type="protein sequence ID" value="OKP04479.1"/>
    <property type="molecule type" value="Genomic_DNA"/>
</dbReference>
<dbReference type="Proteomes" id="UP000186277">
    <property type="component" value="Unassembled WGS sequence"/>
</dbReference>
<accession>A0A1Q5TWD5</accession>
<dbReference type="InterPro" id="IPR011880">
    <property type="entry name" value="PA_CoA_ligase"/>
</dbReference>
<dbReference type="NCBIfam" id="TIGR02155">
    <property type="entry name" value="PA_CoA_ligase"/>
    <property type="match status" value="1"/>
</dbReference>
<evidence type="ECO:0000256" key="6">
    <source>
        <dbReference type="ARBA" id="ARBA00061566"/>
    </source>
</evidence>
<comment type="function">
    <text evidence="10">Catalyzes the activation of phenylacetic acid (PA) to phenylacetyl-CoA (PA-CoA).</text>
</comment>
<organism evidence="13 14">
    <name type="scientific">Xenorhabdus thuongxuanensis</name>
    <dbReference type="NCBI Taxonomy" id="1873484"/>
    <lineage>
        <taxon>Bacteria</taxon>
        <taxon>Pseudomonadati</taxon>
        <taxon>Pseudomonadota</taxon>
        <taxon>Gammaproteobacteria</taxon>
        <taxon>Enterobacterales</taxon>
        <taxon>Morganellaceae</taxon>
        <taxon>Xenorhabdus</taxon>
    </lineage>
</organism>
<dbReference type="PIRSF" id="PIRSF006444">
    <property type="entry name" value="PaaK"/>
    <property type="match status" value="1"/>
</dbReference>
<keyword evidence="14" id="KW-1185">Reference proteome</keyword>
<comment type="caution">
    <text evidence="13">The sequence shown here is derived from an EMBL/GenBank/DDBJ whole genome shotgun (WGS) entry which is preliminary data.</text>
</comment>
<dbReference type="GO" id="GO:0047475">
    <property type="term" value="F:phenylacetate-CoA ligase activity"/>
    <property type="evidence" value="ECO:0007669"/>
    <property type="project" value="UniProtKB-EC"/>
</dbReference>
<keyword evidence="3 10" id="KW-0547">Nucleotide-binding</keyword>
<dbReference type="Gene3D" id="3.40.50.12780">
    <property type="entry name" value="N-terminal domain of ligase-like"/>
    <property type="match status" value="1"/>
</dbReference>
<evidence type="ECO:0000259" key="11">
    <source>
        <dbReference type="Pfam" id="PF00501"/>
    </source>
</evidence>
<dbReference type="UniPathway" id="UPA00930"/>
<name>A0A1Q5TWD5_9GAMM</name>
<sequence>MSNNVQNLKKSSAQPLDAIEFASRDEIQAWQFNQMKWTLNHAYSNVPMYRHKFDAAGIHPSDFKQLSDIAKFPYTTKQDLREHYPFDAFAVPMEQVVRIHASSGMTGSPTVVGYTQRDIDTWANIIARCLRFAGVSAKDKVHIAYGYGLFTGGLGAHYGAERLGATVIPMSGGNTIKQAKLIMDFKPDIIMMTPSYCLTLLDELERQMGGDASTCSLRIGIFGAEPWTAALRTEIETRLGIKALDIYGLSEVMGPGVAMESLEYADGSTIWEDHFYPEVIDPDNLNNLADGETGELVFTTLSKEAMPVIRYRTRDLTRLLPGTARNMRRMDRITGRSDDMLIIRGINVFPSQIEEQIIRFKELSPHYQLEVNHEGNHDCLLVKVELKEPDLLNHEQRCNLCHQLRHHIKSTVGLSTDVSIVNCGVIPRSEGKAVRVIDNRPRE</sequence>
<comment type="similarity">
    <text evidence="6 10">Belongs to the phenylacetyl-CoA ligase family.</text>
</comment>
<comment type="catalytic activity">
    <reaction evidence="4">
        <text>2-phenylacetate + ATP + CoA = phenylacetyl-CoA + AMP + diphosphate</text>
        <dbReference type="Rhea" id="RHEA:20956"/>
        <dbReference type="ChEBI" id="CHEBI:18401"/>
        <dbReference type="ChEBI" id="CHEBI:30616"/>
        <dbReference type="ChEBI" id="CHEBI:33019"/>
        <dbReference type="ChEBI" id="CHEBI:57287"/>
        <dbReference type="ChEBI" id="CHEBI:57390"/>
        <dbReference type="ChEBI" id="CHEBI:456215"/>
        <dbReference type="EC" id="6.2.1.30"/>
    </reaction>
    <physiologicalReaction direction="left-to-right" evidence="4">
        <dbReference type="Rhea" id="RHEA:20957"/>
    </physiologicalReaction>
</comment>
<dbReference type="FunFam" id="3.40.50.12780:FF:000016">
    <property type="entry name" value="Phenylacetate-coenzyme A ligase"/>
    <property type="match status" value="1"/>
</dbReference>
<evidence type="ECO:0000313" key="14">
    <source>
        <dbReference type="Proteomes" id="UP000186277"/>
    </source>
</evidence>
<evidence type="ECO:0000259" key="12">
    <source>
        <dbReference type="Pfam" id="PF14535"/>
    </source>
</evidence>
<evidence type="ECO:0000256" key="3">
    <source>
        <dbReference type="ARBA" id="ARBA00022741"/>
    </source>
</evidence>
<protein>
    <recommendedName>
        <fullName evidence="8 10">Phenylacetate-coenzyme A ligase</fullName>
        <ecNumber evidence="7 10">6.2.1.30</ecNumber>
    </recommendedName>
    <alternativeName>
        <fullName evidence="9 10">Phenylacetyl-CoA ligase</fullName>
    </alternativeName>
</protein>
<evidence type="ECO:0000256" key="4">
    <source>
        <dbReference type="ARBA" id="ARBA00050450"/>
    </source>
</evidence>
<dbReference type="RefSeq" id="WP_074020737.1">
    <property type="nucleotide sequence ID" value="NZ_CAWMWP010000045.1"/>
</dbReference>
<evidence type="ECO:0000256" key="7">
    <source>
        <dbReference type="ARBA" id="ARBA00066629"/>
    </source>
</evidence>
<dbReference type="InterPro" id="IPR051414">
    <property type="entry name" value="Adenylate-forming_Reductase"/>
</dbReference>
<dbReference type="AlphaFoldDB" id="A0A1Q5TWD5"/>
<dbReference type="Gene3D" id="3.30.300.30">
    <property type="match status" value="1"/>
</dbReference>
<dbReference type="EC" id="6.2.1.30" evidence="7 10"/>
<evidence type="ECO:0000256" key="9">
    <source>
        <dbReference type="ARBA" id="ARBA00075111"/>
    </source>
</evidence>
<dbReference type="CDD" id="cd05913">
    <property type="entry name" value="PaaK"/>
    <property type="match status" value="1"/>
</dbReference>
<evidence type="ECO:0000256" key="2">
    <source>
        <dbReference type="ARBA" id="ARBA00022598"/>
    </source>
</evidence>
<dbReference type="OrthoDB" id="580775at2"/>
<dbReference type="GO" id="GO:0010124">
    <property type="term" value="P:phenylacetate catabolic process"/>
    <property type="evidence" value="ECO:0007669"/>
    <property type="project" value="UniProtKB-UniRule"/>
</dbReference>
<dbReference type="InterPro" id="IPR042099">
    <property type="entry name" value="ANL_N_sf"/>
</dbReference>
<feature type="domain" description="AMP-dependent synthetase/ligase" evidence="11">
    <location>
        <begin position="87"/>
        <end position="298"/>
    </location>
</feature>
<reference evidence="13 14" key="1">
    <citation type="submission" date="2016-09" db="EMBL/GenBank/DDBJ databases">
        <title>Xenorhabdus thuongxuanensis sp. nov. and Xenorhabdus eapokensis sp. nov., isolated from Steinernema species.</title>
        <authorList>
            <person name="Kaempfer P."/>
            <person name="Tobias N.J."/>
            <person name="Phan Ke L."/>
            <person name="Bode H.B."/>
            <person name="Glaeser S.P."/>
        </authorList>
    </citation>
    <scope>NUCLEOTIDE SEQUENCE [LARGE SCALE GENOMIC DNA]</scope>
    <source>
        <strain evidence="13 14">30TX1</strain>
    </source>
</reference>